<proteinExistence type="predicted"/>
<reference evidence="1" key="1">
    <citation type="submission" date="2020-05" db="EMBL/GenBank/DDBJ databases">
        <authorList>
            <person name="Chiriac C."/>
            <person name="Salcher M."/>
            <person name="Ghai R."/>
            <person name="Kavagutti S V."/>
        </authorList>
    </citation>
    <scope>NUCLEOTIDE SEQUENCE</scope>
</reference>
<dbReference type="EMBL" id="CAFBNS010000027">
    <property type="protein sequence ID" value="CAB4956398.1"/>
    <property type="molecule type" value="Genomic_DNA"/>
</dbReference>
<sequence>MGAGAGIASPSIHHFFSPLMRVQIKVFPLYSLTVLKPSVAAGHVRPGAAESCGYPSSRFAAVAGEVKERLAKDVNAKAIRNSRFKIMIYRRTLLVTTPAIGESEHVSPRKFPLLG</sequence>
<gene>
    <name evidence="1" type="ORF">UFOPK3874_00262</name>
</gene>
<dbReference type="AlphaFoldDB" id="A0A6J7KJB5"/>
<accession>A0A6J7KJB5</accession>
<protein>
    <submittedName>
        <fullName evidence="1">Unannotated protein</fullName>
    </submittedName>
</protein>
<name>A0A6J7KJB5_9ZZZZ</name>
<evidence type="ECO:0000313" key="1">
    <source>
        <dbReference type="EMBL" id="CAB4956398.1"/>
    </source>
</evidence>
<organism evidence="1">
    <name type="scientific">freshwater metagenome</name>
    <dbReference type="NCBI Taxonomy" id="449393"/>
    <lineage>
        <taxon>unclassified sequences</taxon>
        <taxon>metagenomes</taxon>
        <taxon>ecological metagenomes</taxon>
    </lineage>
</organism>